<dbReference type="SUPFAM" id="SSF55961">
    <property type="entry name" value="Bet v1-like"/>
    <property type="match status" value="1"/>
</dbReference>
<organism evidence="3 4">
    <name type="scientific">Phenylobacterium terrae</name>
    <dbReference type="NCBI Taxonomy" id="2665495"/>
    <lineage>
        <taxon>Bacteria</taxon>
        <taxon>Pseudomonadati</taxon>
        <taxon>Pseudomonadota</taxon>
        <taxon>Alphaproteobacteria</taxon>
        <taxon>Caulobacterales</taxon>
        <taxon>Caulobacteraceae</taxon>
        <taxon>Phenylobacterium</taxon>
    </lineage>
</organism>
<dbReference type="Proteomes" id="UP001597237">
    <property type="component" value="Unassembled WGS sequence"/>
</dbReference>
<gene>
    <name evidence="3" type="ORF">ACFSC0_01635</name>
</gene>
<protein>
    <submittedName>
        <fullName evidence="3">SRPBCC domain-containing protein</fullName>
    </submittedName>
</protein>
<dbReference type="Gene3D" id="3.30.530.20">
    <property type="match status" value="1"/>
</dbReference>
<dbReference type="Pfam" id="PF08327">
    <property type="entry name" value="AHSA1"/>
    <property type="match status" value="1"/>
</dbReference>
<name>A0ABW4MX33_9CAUL</name>
<keyword evidence="4" id="KW-1185">Reference proteome</keyword>
<reference evidence="4" key="1">
    <citation type="journal article" date="2019" name="Int. J. Syst. Evol. Microbiol.">
        <title>The Global Catalogue of Microorganisms (GCM) 10K type strain sequencing project: providing services to taxonomists for standard genome sequencing and annotation.</title>
        <authorList>
            <consortium name="The Broad Institute Genomics Platform"/>
            <consortium name="The Broad Institute Genome Sequencing Center for Infectious Disease"/>
            <person name="Wu L."/>
            <person name="Ma J."/>
        </authorList>
    </citation>
    <scope>NUCLEOTIDE SEQUENCE [LARGE SCALE GENOMIC DNA]</scope>
    <source>
        <strain evidence="4">DFY28</strain>
    </source>
</reference>
<dbReference type="EMBL" id="JBHUEY010000001">
    <property type="protein sequence ID" value="MFD1782078.1"/>
    <property type="molecule type" value="Genomic_DNA"/>
</dbReference>
<evidence type="ECO:0000313" key="4">
    <source>
        <dbReference type="Proteomes" id="UP001597237"/>
    </source>
</evidence>
<evidence type="ECO:0000256" key="1">
    <source>
        <dbReference type="ARBA" id="ARBA00006817"/>
    </source>
</evidence>
<sequence length="152" mass="16963">MTREAEVRAEVEVPVPPEAAFRAFLELGRWWPPAYTFAGEAGFADGRIEPHAGGEWFELDRTGQRLPWGPVRVAEPGRRLVLGWGVALDRTPEIPERMSEVDIAFTPLASGTRIELHHRQMNRHGEGWASFHEAMEGPQGWPLILAAFAASL</sequence>
<accession>A0ABW4MX33</accession>
<feature type="domain" description="Activator of Hsp90 ATPase homologue 1/2-like C-terminal" evidence="2">
    <location>
        <begin position="15"/>
        <end position="150"/>
    </location>
</feature>
<dbReference type="InterPro" id="IPR023393">
    <property type="entry name" value="START-like_dom_sf"/>
</dbReference>
<proteinExistence type="inferred from homology"/>
<evidence type="ECO:0000313" key="3">
    <source>
        <dbReference type="EMBL" id="MFD1782078.1"/>
    </source>
</evidence>
<dbReference type="RefSeq" id="WP_377281093.1">
    <property type="nucleotide sequence ID" value="NZ_JBHRSI010000003.1"/>
</dbReference>
<dbReference type="InterPro" id="IPR013538">
    <property type="entry name" value="ASHA1/2-like_C"/>
</dbReference>
<comment type="caution">
    <text evidence="3">The sequence shown here is derived from an EMBL/GenBank/DDBJ whole genome shotgun (WGS) entry which is preliminary data.</text>
</comment>
<comment type="similarity">
    <text evidence="1">Belongs to the AHA1 family.</text>
</comment>
<evidence type="ECO:0000259" key="2">
    <source>
        <dbReference type="Pfam" id="PF08327"/>
    </source>
</evidence>